<name>A0A8J5UVR4_9HYME</name>
<keyword evidence="2" id="KW-0862">Zinc</keyword>
<proteinExistence type="predicted"/>
<sequence length="219" mass="24962">MRYADKKHVIVSNVDNDVLLIGDPEFSKSGQCDTIHISSTANILPDFNGTRLLTFILGQDGHYIKDGFEEISNSLPVEIKAQLTNFINCFNRVWIEGVTPRSMSLYEKVESLNTVPVLFRTTLQNYMGENPSLWKFWKDSTRGNENEGNNEHESIIEEIPSTNCEICITGPREMIVLPCHHYRMCFDCSTKISEVANENNLPLKCPFCNCPAQEFSRVF</sequence>
<evidence type="ECO:0000256" key="3">
    <source>
        <dbReference type="PROSITE-ProRule" id="PRU00175"/>
    </source>
</evidence>
<evidence type="ECO:0000313" key="6">
    <source>
        <dbReference type="Proteomes" id="UP000729913"/>
    </source>
</evidence>
<reference evidence="5" key="1">
    <citation type="submission" date="2020-03" db="EMBL/GenBank/DDBJ databases">
        <authorList>
            <person name="Chebbi M.A."/>
            <person name="Drezen J.M."/>
        </authorList>
    </citation>
    <scope>NUCLEOTIDE SEQUENCE</scope>
    <source>
        <tissue evidence="5">Whole body</tissue>
    </source>
</reference>
<evidence type="ECO:0000313" key="5">
    <source>
        <dbReference type="EMBL" id="KAG8039600.1"/>
    </source>
</evidence>
<dbReference type="GO" id="GO:0008270">
    <property type="term" value="F:zinc ion binding"/>
    <property type="evidence" value="ECO:0007669"/>
    <property type="project" value="UniProtKB-KW"/>
</dbReference>
<dbReference type="Pfam" id="PF13920">
    <property type="entry name" value="zf-C3HC4_3"/>
    <property type="match status" value="1"/>
</dbReference>
<dbReference type="PROSITE" id="PS50089">
    <property type="entry name" value="ZF_RING_2"/>
    <property type="match status" value="1"/>
</dbReference>
<evidence type="ECO:0000259" key="4">
    <source>
        <dbReference type="PROSITE" id="PS50089"/>
    </source>
</evidence>
<reference evidence="5" key="2">
    <citation type="submission" date="2021-04" db="EMBL/GenBank/DDBJ databases">
        <title>Genome-wide patterns of bracovirus chromosomal integration into multiple host tissues during parasitism.</title>
        <authorList>
            <person name="Chebbi M.A.C."/>
        </authorList>
    </citation>
    <scope>NUCLEOTIDE SEQUENCE</scope>
    <source>
        <tissue evidence="5">Whole body</tissue>
    </source>
</reference>
<gene>
    <name evidence="5" type="ORF">G9C98_008243</name>
</gene>
<dbReference type="SMART" id="SM00184">
    <property type="entry name" value="RING"/>
    <property type="match status" value="1"/>
</dbReference>
<accession>A0A8J5UVR4</accession>
<keyword evidence="1 3" id="KW-0479">Metal-binding</keyword>
<organism evidence="5 6">
    <name type="scientific">Cotesia typhae</name>
    <dbReference type="NCBI Taxonomy" id="2053667"/>
    <lineage>
        <taxon>Eukaryota</taxon>
        <taxon>Metazoa</taxon>
        <taxon>Ecdysozoa</taxon>
        <taxon>Arthropoda</taxon>
        <taxon>Hexapoda</taxon>
        <taxon>Insecta</taxon>
        <taxon>Pterygota</taxon>
        <taxon>Neoptera</taxon>
        <taxon>Endopterygota</taxon>
        <taxon>Hymenoptera</taxon>
        <taxon>Apocrita</taxon>
        <taxon>Ichneumonoidea</taxon>
        <taxon>Braconidae</taxon>
        <taxon>Microgastrinae</taxon>
        <taxon>Cotesia</taxon>
    </lineage>
</organism>
<evidence type="ECO:0000256" key="2">
    <source>
        <dbReference type="ARBA" id="ARBA00022833"/>
    </source>
</evidence>
<keyword evidence="1 3" id="KW-0863">Zinc-finger</keyword>
<keyword evidence="6" id="KW-1185">Reference proteome</keyword>
<dbReference type="Proteomes" id="UP000729913">
    <property type="component" value="Unassembled WGS sequence"/>
</dbReference>
<protein>
    <recommendedName>
        <fullName evidence="4">RING-type domain-containing protein</fullName>
    </recommendedName>
</protein>
<dbReference type="EMBL" id="JAAOIC020000035">
    <property type="protein sequence ID" value="KAG8039600.1"/>
    <property type="molecule type" value="Genomic_DNA"/>
</dbReference>
<evidence type="ECO:0000256" key="1">
    <source>
        <dbReference type="ARBA" id="ARBA00022771"/>
    </source>
</evidence>
<dbReference type="InterPro" id="IPR001841">
    <property type="entry name" value="Znf_RING"/>
</dbReference>
<dbReference type="OrthoDB" id="1711136at2759"/>
<feature type="domain" description="RING-type" evidence="4">
    <location>
        <begin position="164"/>
        <end position="209"/>
    </location>
</feature>
<comment type="caution">
    <text evidence="5">The sequence shown here is derived from an EMBL/GenBank/DDBJ whole genome shotgun (WGS) entry which is preliminary data.</text>
</comment>
<dbReference type="AlphaFoldDB" id="A0A8J5UVR4"/>